<comment type="caution">
    <text evidence="3">The sequence shown here is derived from an EMBL/GenBank/DDBJ whole genome shotgun (WGS) entry which is preliminary data.</text>
</comment>
<evidence type="ECO:0000313" key="4">
    <source>
        <dbReference type="Proteomes" id="UP000011626"/>
    </source>
</evidence>
<keyword evidence="1" id="KW-0812">Transmembrane</keyword>
<feature type="domain" description="C2H2-type" evidence="2">
    <location>
        <begin position="4"/>
        <end position="25"/>
    </location>
</feature>
<keyword evidence="1" id="KW-1133">Transmembrane helix</keyword>
<evidence type="ECO:0000256" key="1">
    <source>
        <dbReference type="SAM" id="Phobius"/>
    </source>
</evidence>
<evidence type="ECO:0000313" key="3">
    <source>
        <dbReference type="EMBL" id="ELZ21117.1"/>
    </source>
</evidence>
<dbReference type="Proteomes" id="UP000011626">
    <property type="component" value="Unassembled WGS sequence"/>
</dbReference>
<accession>M0CFH7</accession>
<protein>
    <recommendedName>
        <fullName evidence="2">C2H2-type domain-containing protein</fullName>
    </recommendedName>
</protein>
<dbReference type="AlphaFoldDB" id="M0CFH7"/>
<organism evidence="3 4">
    <name type="scientific">Halosimplex carlsbadense 2-9-1</name>
    <dbReference type="NCBI Taxonomy" id="797114"/>
    <lineage>
        <taxon>Archaea</taxon>
        <taxon>Methanobacteriati</taxon>
        <taxon>Methanobacteriota</taxon>
        <taxon>Stenosarchaea group</taxon>
        <taxon>Halobacteria</taxon>
        <taxon>Halobacteriales</taxon>
        <taxon>Haloarculaceae</taxon>
        <taxon>Halosimplex</taxon>
    </lineage>
</organism>
<name>M0CFH7_9EURY</name>
<dbReference type="OrthoDB" id="2572at2157"/>
<dbReference type="InterPro" id="IPR013087">
    <property type="entry name" value="Znf_C2H2_type"/>
</dbReference>
<dbReference type="RefSeq" id="WP_006885505.1">
    <property type="nucleotide sequence ID" value="NZ_AOIU01000043.1"/>
</dbReference>
<proteinExistence type="predicted"/>
<dbReference type="eggNOG" id="arCOG09101">
    <property type="taxonomic scope" value="Archaea"/>
</dbReference>
<keyword evidence="4" id="KW-1185">Reference proteome</keyword>
<dbReference type="EMBL" id="AOIU01000043">
    <property type="protein sequence ID" value="ELZ21117.1"/>
    <property type="molecule type" value="Genomic_DNA"/>
</dbReference>
<gene>
    <name evidence="3" type="ORF">C475_19203</name>
</gene>
<keyword evidence="1" id="KW-0472">Membrane</keyword>
<reference evidence="3 4" key="1">
    <citation type="journal article" date="2014" name="PLoS Genet.">
        <title>Phylogenetically driven sequencing of extremely halophilic archaea reveals strategies for static and dynamic osmo-response.</title>
        <authorList>
            <person name="Becker E.A."/>
            <person name="Seitzer P.M."/>
            <person name="Tritt A."/>
            <person name="Larsen D."/>
            <person name="Krusor M."/>
            <person name="Yao A.I."/>
            <person name="Wu D."/>
            <person name="Madern D."/>
            <person name="Eisen J.A."/>
            <person name="Darling A.E."/>
            <person name="Facciotti M.T."/>
        </authorList>
    </citation>
    <scope>NUCLEOTIDE SEQUENCE [LARGE SCALE GENOMIC DNA]</scope>
    <source>
        <strain evidence="3 4">2-9-1</strain>
    </source>
</reference>
<dbReference type="PROSITE" id="PS00028">
    <property type="entry name" value="ZINC_FINGER_C2H2_1"/>
    <property type="match status" value="1"/>
</dbReference>
<feature type="transmembrane region" description="Helical" evidence="1">
    <location>
        <begin position="53"/>
        <end position="71"/>
    </location>
</feature>
<evidence type="ECO:0000259" key="2">
    <source>
        <dbReference type="PROSITE" id="PS00028"/>
    </source>
</evidence>
<sequence>MPECNYCDESFESESAYLDHLEGQHLGELGPIDRRRVGVDEGDDEETRATGPILLGGILVVTVAIVGFVLFSPSGGGGDVTPGQEPTDLGAVHYHGTMEMVVNGQQVDFGRQRYQMQSNAFHFEGGRGTRWHVHARGVTLQYALGTLGFNATESSVTYQGTTYRDGSANTTVRITVNGEPVTPRSYGLRSGDQVRVVVERS</sequence>